<keyword evidence="2" id="KW-0732">Signal</keyword>
<dbReference type="HOGENOM" id="CLU_638220_0_0_1"/>
<evidence type="ECO:0000313" key="3">
    <source>
        <dbReference type="EMBL" id="EDV42134.2"/>
    </source>
</evidence>
<evidence type="ECO:0000313" key="4">
    <source>
        <dbReference type="Proteomes" id="UP000007801"/>
    </source>
</evidence>
<dbReference type="FunCoup" id="B3M1A7">
    <property type="interactions" value="6"/>
</dbReference>
<dbReference type="eggNOG" id="ENOG502SRWQ">
    <property type="taxonomic scope" value="Eukaryota"/>
</dbReference>
<dbReference type="OrthoDB" id="7694007at2759"/>
<evidence type="ECO:0000256" key="2">
    <source>
        <dbReference type="SAM" id="SignalP"/>
    </source>
</evidence>
<dbReference type="InParanoid" id="B3M1A7"/>
<dbReference type="GO" id="GO:0007498">
    <property type="term" value="P:mesoderm development"/>
    <property type="evidence" value="ECO:0007669"/>
    <property type="project" value="EnsemblMetazoa"/>
</dbReference>
<sequence length="413" mass="46686">MAHSKLHVLSGLLLLVVLSASATPTPDAVNKPIVVQTQLQNYDQPTLRDYEECQENRDKCLDGCAEDIKCEGECPVCPELFSKPVMVQGVNDTDLRAEPLTPVNTTNIIKLTNEIRNIIKHEIQQRNEVNVQVQQNVSQVGGRFGLGYSDLGSCCYVVLMDRKCEKNSGENCREKSRQRVCGERCQARVMLAKRVVQCDAEDPLKCRETIEYVPRRRRIHTKTSLPSEPCRYFGNSWPYFSCGQNQNQGQGMGMGMIPSQRPKRSTCQECLNLPYGYILQSGLPPQCGGCFQGFGSPYMYNPYGFNPFVPFPSYEVPNNIPNNDLSNTGNDIDDKNVAGSGDFILCEDDDVEKCLKENGKQGAPSNQEQAPGLIDEDYLEDPEYGVETQRRRRRHNNRVFIRSNYSKRNRKNE</sequence>
<dbReference type="EMBL" id="CH902617">
    <property type="protein sequence ID" value="EDV42134.2"/>
    <property type="molecule type" value="Genomic_DNA"/>
</dbReference>
<gene>
    <name evidence="3" type="primary">Dana\GF17832</name>
    <name evidence="3" type="synonym">dana_GLEANR_19094</name>
    <name evidence="3" type="ORF">GF17832</name>
</gene>
<feature type="chain" id="PRO_5006454444" evidence="2">
    <location>
        <begin position="23"/>
        <end position="413"/>
    </location>
</feature>
<proteinExistence type="predicted"/>
<protein>
    <submittedName>
        <fullName evidence="3">Uncharacterized protein</fullName>
    </submittedName>
</protein>
<feature type="compositionally biased region" description="Acidic residues" evidence="1">
    <location>
        <begin position="374"/>
        <end position="384"/>
    </location>
</feature>
<dbReference type="Proteomes" id="UP000007801">
    <property type="component" value="Unassembled WGS sequence"/>
</dbReference>
<organism evidence="3 4">
    <name type="scientific">Drosophila ananassae</name>
    <name type="common">Fruit fly</name>
    <dbReference type="NCBI Taxonomy" id="7217"/>
    <lineage>
        <taxon>Eukaryota</taxon>
        <taxon>Metazoa</taxon>
        <taxon>Ecdysozoa</taxon>
        <taxon>Arthropoda</taxon>
        <taxon>Hexapoda</taxon>
        <taxon>Insecta</taxon>
        <taxon>Pterygota</taxon>
        <taxon>Neoptera</taxon>
        <taxon>Endopterygota</taxon>
        <taxon>Diptera</taxon>
        <taxon>Brachycera</taxon>
        <taxon>Muscomorpha</taxon>
        <taxon>Ephydroidea</taxon>
        <taxon>Drosophilidae</taxon>
        <taxon>Drosophila</taxon>
        <taxon>Sophophora</taxon>
    </lineage>
</organism>
<evidence type="ECO:0000256" key="1">
    <source>
        <dbReference type="SAM" id="MobiDB-lite"/>
    </source>
</evidence>
<keyword evidence="4" id="KW-1185">Reference proteome</keyword>
<feature type="signal peptide" evidence="2">
    <location>
        <begin position="1"/>
        <end position="22"/>
    </location>
</feature>
<feature type="region of interest" description="Disordered" evidence="1">
    <location>
        <begin position="356"/>
        <end position="413"/>
    </location>
</feature>
<name>B3M1A7_DROAN</name>
<dbReference type="STRING" id="7217.B3M1A7"/>
<reference evidence="3 4" key="1">
    <citation type="journal article" date="2007" name="Nature">
        <title>Evolution of genes and genomes on the Drosophila phylogeny.</title>
        <authorList>
            <consortium name="Drosophila 12 Genomes Consortium"/>
            <person name="Clark A.G."/>
            <person name="Eisen M.B."/>
            <person name="Smith D.R."/>
            <person name="Bergman C.M."/>
            <person name="Oliver B."/>
            <person name="Markow T.A."/>
            <person name="Kaufman T.C."/>
            <person name="Kellis M."/>
            <person name="Gelbart W."/>
            <person name="Iyer V.N."/>
            <person name="Pollard D.A."/>
            <person name="Sackton T.B."/>
            <person name="Larracuente A.M."/>
            <person name="Singh N.D."/>
            <person name="Abad J.P."/>
            <person name="Abt D.N."/>
            <person name="Adryan B."/>
            <person name="Aguade M."/>
            <person name="Akashi H."/>
            <person name="Anderson W.W."/>
            <person name="Aquadro C.F."/>
            <person name="Ardell D.H."/>
            <person name="Arguello R."/>
            <person name="Artieri C.G."/>
            <person name="Barbash D.A."/>
            <person name="Barker D."/>
            <person name="Barsanti P."/>
            <person name="Batterham P."/>
            <person name="Batzoglou S."/>
            <person name="Begun D."/>
            <person name="Bhutkar A."/>
            <person name="Blanco E."/>
            <person name="Bosak S.A."/>
            <person name="Bradley R.K."/>
            <person name="Brand A.D."/>
            <person name="Brent M.R."/>
            <person name="Brooks A.N."/>
            <person name="Brown R.H."/>
            <person name="Butlin R.K."/>
            <person name="Caggese C."/>
            <person name="Calvi B.R."/>
            <person name="Bernardo de Carvalho A."/>
            <person name="Caspi A."/>
            <person name="Castrezana S."/>
            <person name="Celniker S.E."/>
            <person name="Chang J.L."/>
            <person name="Chapple C."/>
            <person name="Chatterji S."/>
            <person name="Chinwalla A."/>
            <person name="Civetta A."/>
            <person name="Clifton S.W."/>
            <person name="Comeron J.M."/>
            <person name="Costello J.C."/>
            <person name="Coyne J.A."/>
            <person name="Daub J."/>
            <person name="David R.G."/>
            <person name="Delcher A.L."/>
            <person name="Delehaunty K."/>
            <person name="Do C.B."/>
            <person name="Ebling H."/>
            <person name="Edwards K."/>
            <person name="Eickbush T."/>
            <person name="Evans J.D."/>
            <person name="Filipski A."/>
            <person name="Findeiss S."/>
            <person name="Freyhult E."/>
            <person name="Fulton L."/>
            <person name="Fulton R."/>
            <person name="Garcia A.C."/>
            <person name="Gardiner A."/>
            <person name="Garfield D.A."/>
            <person name="Garvin B.E."/>
            <person name="Gibson G."/>
            <person name="Gilbert D."/>
            <person name="Gnerre S."/>
            <person name="Godfrey J."/>
            <person name="Good R."/>
            <person name="Gotea V."/>
            <person name="Gravely B."/>
            <person name="Greenberg A.J."/>
            <person name="Griffiths-Jones S."/>
            <person name="Gross S."/>
            <person name="Guigo R."/>
            <person name="Gustafson E.A."/>
            <person name="Haerty W."/>
            <person name="Hahn M.W."/>
            <person name="Halligan D.L."/>
            <person name="Halpern A.L."/>
            <person name="Halter G.M."/>
            <person name="Han M.V."/>
            <person name="Heger A."/>
            <person name="Hillier L."/>
            <person name="Hinrichs A.S."/>
            <person name="Holmes I."/>
            <person name="Hoskins R.A."/>
            <person name="Hubisz M.J."/>
            <person name="Hultmark D."/>
            <person name="Huntley M.A."/>
            <person name="Jaffe D.B."/>
            <person name="Jagadeeshan S."/>
            <person name="Jeck W.R."/>
            <person name="Johnson J."/>
            <person name="Jones C.D."/>
            <person name="Jordan W.C."/>
            <person name="Karpen G.H."/>
            <person name="Kataoka E."/>
            <person name="Keightley P.D."/>
            <person name="Kheradpour P."/>
            <person name="Kirkness E.F."/>
            <person name="Koerich L.B."/>
            <person name="Kristiansen K."/>
            <person name="Kudrna D."/>
            <person name="Kulathinal R.J."/>
            <person name="Kumar S."/>
            <person name="Kwok R."/>
            <person name="Lander E."/>
            <person name="Langley C.H."/>
            <person name="Lapoint R."/>
            <person name="Lazzaro B.P."/>
            <person name="Lee S.J."/>
            <person name="Levesque L."/>
            <person name="Li R."/>
            <person name="Lin C.F."/>
            <person name="Lin M.F."/>
            <person name="Lindblad-Toh K."/>
            <person name="Llopart A."/>
            <person name="Long M."/>
            <person name="Low L."/>
            <person name="Lozovsky E."/>
            <person name="Lu J."/>
            <person name="Luo M."/>
            <person name="Machado C.A."/>
            <person name="Makalowski W."/>
            <person name="Marzo M."/>
            <person name="Matsuda M."/>
            <person name="Matzkin L."/>
            <person name="McAllister B."/>
            <person name="McBride C.S."/>
            <person name="McKernan B."/>
            <person name="McKernan K."/>
            <person name="Mendez-Lago M."/>
            <person name="Minx P."/>
            <person name="Mollenhauer M.U."/>
            <person name="Montooth K."/>
            <person name="Mount S.M."/>
            <person name="Mu X."/>
            <person name="Myers E."/>
            <person name="Negre B."/>
            <person name="Newfeld S."/>
            <person name="Nielsen R."/>
            <person name="Noor M.A."/>
            <person name="O'Grady P."/>
            <person name="Pachter L."/>
            <person name="Papaceit M."/>
            <person name="Parisi M.J."/>
            <person name="Parisi M."/>
            <person name="Parts L."/>
            <person name="Pedersen J.S."/>
            <person name="Pesole G."/>
            <person name="Phillippy A.M."/>
            <person name="Ponting C.P."/>
            <person name="Pop M."/>
            <person name="Porcelli D."/>
            <person name="Powell J.R."/>
            <person name="Prohaska S."/>
            <person name="Pruitt K."/>
            <person name="Puig M."/>
            <person name="Quesneville H."/>
            <person name="Ram K.R."/>
            <person name="Rand D."/>
            <person name="Rasmussen M.D."/>
            <person name="Reed L.K."/>
            <person name="Reenan R."/>
            <person name="Reily A."/>
            <person name="Remington K.A."/>
            <person name="Rieger T.T."/>
            <person name="Ritchie M.G."/>
            <person name="Robin C."/>
            <person name="Rogers Y.H."/>
            <person name="Rohde C."/>
            <person name="Rozas J."/>
            <person name="Rubenfield M.J."/>
            <person name="Ruiz A."/>
            <person name="Russo S."/>
            <person name="Salzberg S.L."/>
            <person name="Sanchez-Gracia A."/>
            <person name="Saranga D.J."/>
            <person name="Sato H."/>
            <person name="Schaeffer S.W."/>
            <person name="Schatz M.C."/>
            <person name="Schlenke T."/>
            <person name="Schwartz R."/>
            <person name="Segarra C."/>
            <person name="Singh R.S."/>
            <person name="Sirot L."/>
            <person name="Sirota M."/>
            <person name="Sisneros N.B."/>
            <person name="Smith C.D."/>
            <person name="Smith T.F."/>
            <person name="Spieth J."/>
            <person name="Stage D.E."/>
            <person name="Stark A."/>
            <person name="Stephan W."/>
            <person name="Strausberg R.L."/>
            <person name="Strempel S."/>
            <person name="Sturgill D."/>
            <person name="Sutton G."/>
            <person name="Sutton G.G."/>
            <person name="Tao W."/>
            <person name="Teichmann S."/>
            <person name="Tobari Y.N."/>
            <person name="Tomimura Y."/>
            <person name="Tsolas J.M."/>
            <person name="Valente V.L."/>
            <person name="Venter E."/>
            <person name="Venter J.C."/>
            <person name="Vicario S."/>
            <person name="Vieira F.G."/>
            <person name="Vilella A.J."/>
            <person name="Villasante A."/>
            <person name="Walenz B."/>
            <person name="Wang J."/>
            <person name="Wasserman M."/>
            <person name="Watts T."/>
            <person name="Wilson D."/>
            <person name="Wilson R.K."/>
            <person name="Wing R.A."/>
            <person name="Wolfner M.F."/>
            <person name="Wong A."/>
            <person name="Wong G.K."/>
            <person name="Wu C.I."/>
            <person name="Wu G."/>
            <person name="Yamamoto D."/>
            <person name="Yang H.P."/>
            <person name="Yang S.P."/>
            <person name="Yorke J.A."/>
            <person name="Yoshida K."/>
            <person name="Zdobnov E."/>
            <person name="Zhang P."/>
            <person name="Zhang Y."/>
            <person name="Zimin A.V."/>
            <person name="Baldwin J."/>
            <person name="Abdouelleil A."/>
            <person name="Abdulkadir J."/>
            <person name="Abebe A."/>
            <person name="Abera B."/>
            <person name="Abreu J."/>
            <person name="Acer S.C."/>
            <person name="Aftuck L."/>
            <person name="Alexander A."/>
            <person name="An P."/>
            <person name="Anderson E."/>
            <person name="Anderson S."/>
            <person name="Arachi H."/>
            <person name="Azer M."/>
            <person name="Bachantsang P."/>
            <person name="Barry A."/>
            <person name="Bayul T."/>
            <person name="Berlin A."/>
            <person name="Bessette D."/>
            <person name="Bloom T."/>
            <person name="Blye J."/>
            <person name="Boguslavskiy L."/>
            <person name="Bonnet C."/>
            <person name="Boukhgalter B."/>
            <person name="Bourzgui I."/>
            <person name="Brown A."/>
            <person name="Cahill P."/>
            <person name="Channer S."/>
            <person name="Cheshatsang Y."/>
            <person name="Chuda L."/>
            <person name="Citroen M."/>
            <person name="Collymore A."/>
            <person name="Cooke P."/>
            <person name="Costello M."/>
            <person name="D'Aco K."/>
            <person name="Daza R."/>
            <person name="De Haan G."/>
            <person name="DeGray S."/>
            <person name="DeMaso C."/>
            <person name="Dhargay N."/>
            <person name="Dooley K."/>
            <person name="Dooley E."/>
            <person name="Doricent M."/>
            <person name="Dorje P."/>
            <person name="Dorjee K."/>
            <person name="Dupes A."/>
            <person name="Elong R."/>
            <person name="Falk J."/>
            <person name="Farina A."/>
            <person name="Faro S."/>
            <person name="Ferguson D."/>
            <person name="Fisher S."/>
            <person name="Foley C.D."/>
            <person name="Franke A."/>
            <person name="Friedrich D."/>
            <person name="Gadbois L."/>
            <person name="Gearin G."/>
            <person name="Gearin C.R."/>
            <person name="Giannoukos G."/>
            <person name="Goode T."/>
            <person name="Graham J."/>
            <person name="Grandbois E."/>
            <person name="Grewal S."/>
            <person name="Gyaltsen K."/>
            <person name="Hafez N."/>
            <person name="Hagos B."/>
            <person name="Hall J."/>
            <person name="Henson C."/>
            <person name="Hollinger A."/>
            <person name="Honan T."/>
            <person name="Huard M.D."/>
            <person name="Hughes L."/>
            <person name="Hurhula B."/>
            <person name="Husby M.E."/>
            <person name="Kamat A."/>
            <person name="Kanga B."/>
            <person name="Kashin S."/>
            <person name="Khazanovich D."/>
            <person name="Kisner P."/>
            <person name="Lance K."/>
            <person name="Lara M."/>
            <person name="Lee W."/>
            <person name="Lennon N."/>
            <person name="Letendre F."/>
            <person name="LeVine R."/>
            <person name="Lipovsky A."/>
            <person name="Liu X."/>
            <person name="Liu J."/>
            <person name="Liu S."/>
            <person name="Lokyitsang T."/>
            <person name="Lokyitsang Y."/>
            <person name="Lubonja R."/>
            <person name="Lui A."/>
            <person name="MacDonald P."/>
            <person name="Magnisalis V."/>
            <person name="Maru K."/>
            <person name="Matthews C."/>
            <person name="McCusker W."/>
            <person name="McDonough S."/>
            <person name="Mehta T."/>
            <person name="Meldrim J."/>
            <person name="Meneus L."/>
            <person name="Mihai O."/>
            <person name="Mihalev A."/>
            <person name="Mihova T."/>
            <person name="Mittelman R."/>
            <person name="Mlenga V."/>
            <person name="Montmayeur A."/>
            <person name="Mulrain L."/>
            <person name="Navidi A."/>
            <person name="Naylor J."/>
            <person name="Negash T."/>
            <person name="Nguyen T."/>
            <person name="Nguyen N."/>
            <person name="Nicol R."/>
            <person name="Norbu C."/>
            <person name="Norbu N."/>
            <person name="Novod N."/>
            <person name="O'Neill B."/>
            <person name="Osman S."/>
            <person name="Markiewicz E."/>
            <person name="Oyono O.L."/>
            <person name="Patti C."/>
            <person name="Phunkhang P."/>
            <person name="Pierre F."/>
            <person name="Priest M."/>
            <person name="Raghuraman S."/>
            <person name="Rege F."/>
            <person name="Reyes R."/>
            <person name="Rise C."/>
            <person name="Rogov P."/>
            <person name="Ross K."/>
            <person name="Ryan E."/>
            <person name="Settipalli S."/>
            <person name="Shea T."/>
            <person name="Sherpa N."/>
            <person name="Shi L."/>
            <person name="Shih D."/>
            <person name="Sparrow T."/>
            <person name="Spaulding J."/>
            <person name="Stalker J."/>
            <person name="Stange-Thomann N."/>
            <person name="Stavropoulos S."/>
            <person name="Stone C."/>
            <person name="Strader C."/>
            <person name="Tesfaye S."/>
            <person name="Thomson T."/>
            <person name="Thoulutsang Y."/>
            <person name="Thoulutsang D."/>
            <person name="Topham K."/>
            <person name="Topping I."/>
            <person name="Tsamla T."/>
            <person name="Vassiliev H."/>
            <person name="Vo A."/>
            <person name="Wangchuk T."/>
            <person name="Wangdi T."/>
            <person name="Weiand M."/>
            <person name="Wilkinson J."/>
            <person name="Wilson A."/>
            <person name="Yadav S."/>
            <person name="Young G."/>
            <person name="Yu Q."/>
            <person name="Zembek L."/>
            <person name="Zhong D."/>
            <person name="Zimmer A."/>
            <person name="Zwirko Z."/>
            <person name="Jaffe D.B."/>
            <person name="Alvarez P."/>
            <person name="Brockman W."/>
            <person name="Butler J."/>
            <person name="Chin C."/>
            <person name="Gnerre S."/>
            <person name="Grabherr M."/>
            <person name="Kleber M."/>
            <person name="Mauceli E."/>
            <person name="MacCallum I."/>
        </authorList>
    </citation>
    <scope>NUCLEOTIDE SEQUENCE [LARGE SCALE GENOMIC DNA]</scope>
    <source>
        <strain evidence="4">Tucson 14024-0371.13</strain>
    </source>
</reference>
<dbReference type="AlphaFoldDB" id="B3M1A7"/>
<accession>B3M1A7</accession>